<dbReference type="GO" id="GO:0034087">
    <property type="term" value="P:establishment of mitotic sister chromatid cohesion"/>
    <property type="evidence" value="ECO:0007669"/>
    <property type="project" value="TreeGrafter"/>
</dbReference>
<feature type="compositionally biased region" description="Low complexity" evidence="1">
    <location>
        <begin position="225"/>
        <end position="239"/>
    </location>
</feature>
<dbReference type="GO" id="GO:1990414">
    <property type="term" value="P:replication-born double-strand break repair via sister chromatid exchange"/>
    <property type="evidence" value="ECO:0007669"/>
    <property type="project" value="TreeGrafter"/>
</dbReference>
<dbReference type="InterPro" id="IPR016024">
    <property type="entry name" value="ARM-type_fold"/>
</dbReference>
<dbReference type="SUPFAM" id="SSF48371">
    <property type="entry name" value="ARM repeat"/>
    <property type="match status" value="1"/>
</dbReference>
<dbReference type="GO" id="GO:0071169">
    <property type="term" value="P:establishment of protein localization to chromatin"/>
    <property type="evidence" value="ECO:0007669"/>
    <property type="project" value="TreeGrafter"/>
</dbReference>
<accession>A0A4P9Y4W3</accession>
<dbReference type="Gene3D" id="1.25.10.10">
    <property type="entry name" value="Leucine-rich Repeat Variant"/>
    <property type="match status" value="1"/>
</dbReference>
<feature type="region of interest" description="Disordered" evidence="1">
    <location>
        <begin position="625"/>
        <end position="650"/>
    </location>
</feature>
<protein>
    <submittedName>
        <fullName evidence="2">Uncharacterized protein</fullName>
    </submittedName>
</protein>
<feature type="region of interest" description="Disordered" evidence="1">
    <location>
        <begin position="280"/>
        <end position="310"/>
    </location>
</feature>
<dbReference type="OrthoDB" id="418242at2759"/>
<proteinExistence type="predicted"/>
<dbReference type="GO" id="GO:0090694">
    <property type="term" value="C:Scc2-Scc4 cohesin loading complex"/>
    <property type="evidence" value="ECO:0007669"/>
    <property type="project" value="TreeGrafter"/>
</dbReference>
<dbReference type="InterPro" id="IPR033031">
    <property type="entry name" value="Scc2/Nipped-B"/>
</dbReference>
<dbReference type="GO" id="GO:0140588">
    <property type="term" value="P:chromatin looping"/>
    <property type="evidence" value="ECO:0007669"/>
    <property type="project" value="InterPro"/>
</dbReference>
<dbReference type="PANTHER" id="PTHR21704">
    <property type="entry name" value="NIPPED-B-LIKE PROTEIN DELANGIN SCC2-RELATED"/>
    <property type="match status" value="1"/>
</dbReference>
<feature type="compositionally biased region" description="Low complexity" evidence="1">
    <location>
        <begin position="283"/>
        <end position="305"/>
    </location>
</feature>
<dbReference type="PANTHER" id="PTHR21704:SF18">
    <property type="entry name" value="NIPPED-B-LIKE PROTEIN"/>
    <property type="match status" value="1"/>
</dbReference>
<dbReference type="GO" id="GO:0061775">
    <property type="term" value="F:cohesin loader activity"/>
    <property type="evidence" value="ECO:0007669"/>
    <property type="project" value="InterPro"/>
</dbReference>
<feature type="compositionally biased region" description="Acidic residues" evidence="1">
    <location>
        <begin position="632"/>
        <end position="644"/>
    </location>
</feature>
<dbReference type="Proteomes" id="UP000267251">
    <property type="component" value="Unassembled WGS sequence"/>
</dbReference>
<dbReference type="GO" id="GO:0003682">
    <property type="term" value="F:chromatin binding"/>
    <property type="evidence" value="ECO:0007669"/>
    <property type="project" value="TreeGrafter"/>
</dbReference>
<evidence type="ECO:0000313" key="3">
    <source>
        <dbReference type="Proteomes" id="UP000267251"/>
    </source>
</evidence>
<dbReference type="InterPro" id="IPR011989">
    <property type="entry name" value="ARM-like"/>
</dbReference>
<organism evidence="2 3">
    <name type="scientific">Piptocephalis cylindrospora</name>
    <dbReference type="NCBI Taxonomy" id="1907219"/>
    <lineage>
        <taxon>Eukaryota</taxon>
        <taxon>Fungi</taxon>
        <taxon>Fungi incertae sedis</taxon>
        <taxon>Zoopagomycota</taxon>
        <taxon>Zoopagomycotina</taxon>
        <taxon>Zoopagomycetes</taxon>
        <taxon>Zoopagales</taxon>
        <taxon>Piptocephalidaceae</taxon>
        <taxon>Piptocephalis</taxon>
    </lineage>
</organism>
<sequence>MPKDSHSILEASETKEEGIGQILQTAPLFPPLPAREVINDLLRPCIPLNSNPFPNLPTSDRHASDINLLPSTDELEQEWEVLTYVASTCPISLASFVEFTNMDSTGPKDNEDPECCKQLLSPRTRRLLSLTHPSWEEETDSVIKRESSSPCPISEPFPWVNPHLDDETDRYNSIPTPPPLPPSMTMDSASFIPLDSSFTPPPASSSPDFQLQERSPTLPAPSSQPRPRSSTPHYPSSSSMLDPSAVSPHPSTPPNYFIPEVVIPRKRSLEENMLIRFNSPRKSFTSPSTLSSPSSISSSSPIRPLGDPLITPTKVISSRHLIDPLPRLTPLQERGEEEKKRDSQAVNAMIDWIDRVLTDHSQITSATHQEEKDLLMNQAGNFSPPSIAILRLFPPLYRAILSRPSPPWKRVGIIRWQGLVHLLDRSALHLSTQLTLESDIVSSSSLPFQAKDLTHHAILLTHCLILVMQIDMSHCTGEESAEDEEEMPLDGDEDYARYSRPSPIVQLYSEEILTRTLLLLRPILLPTPTTDNLSSSFSPSDPAKSKTVSETTLTTLTYLCVSYLEKTGFYSSATRGRGRRTGTREGLVNVLSRVMTSCPDHREWILTEVVSLLRNQLSLHVSLEEAGKNHEDDEEEKDVEDGDGIEGGREEMLHPKALREERASMGQVGARILLSLLQACEDGMMVWSGWFFTWLSQRSSEAKASRLAGEDWDALGALVVREACRLVDDVTWPIASTIQEVLLLLTPSLPGRDQVAWSGQILLSLLHARAQARPDQDDVNLPSVDLEWPRWLRGIKDQYGMSLALSWIAHQVSKDRQAYLDTQTQQLKTEEMDDEEENSWDAGSRWEIYLKNLEDEEEKDDEGITHLITLPHPSHFLPHTRERDLLRVIYYLSSSLLSGSFPGGVTDRARATRLLGRLGPGLLAWLEFLGPERDAKKEESVQSLHSILAIGVRRLVDALMHRYSDTSASIREAAVHALGKMCLMARSRSRCLDRGIWRLLRTGMYPLLTQRSQDPSVSVRRRLVEFLRQFYLLEEDRVREESQGRGAQLGSSSSSTSALLAHVSGTILRVIAHDEDAGVKTMACRALMGLWFGPDRSSEGTTSFHPMVIQARVNILLGVAKGGVHESSRDLMSSLSEVILRLVKKDDNPGTIRTKGDSTGVRMAKDVMSRVIEALLEAEETEDNEENQQDRVLQCCWVLACFARAAPHLLVKHIRIMEPYLVYDTGDVGEQRIQQAVLSLYLDVLSLLQGEDLILEWLHGQLLRLINVCSSTVLPGAVACMCRVSSMIKPSQPVIILQSSIAKLQEIIKGPYMGMNLSAQKLMVRMMLVAGLLAKNAWRYSVTREWARKDHESHLHGIFLVILSSSSYPMLVREYALQALGYLCAGFPRLLIQPKMQNLMKEVFDS</sequence>
<feature type="non-terminal residue" evidence="2">
    <location>
        <position position="1406"/>
    </location>
</feature>
<feature type="region of interest" description="Disordered" evidence="1">
    <location>
        <begin position="134"/>
        <end position="256"/>
    </location>
</feature>
<gene>
    <name evidence="2" type="ORF">BJ684DRAFT_15666</name>
</gene>
<reference evidence="3" key="1">
    <citation type="journal article" date="2018" name="Nat. Microbiol.">
        <title>Leveraging single-cell genomics to expand the fungal tree of life.</title>
        <authorList>
            <person name="Ahrendt S.R."/>
            <person name="Quandt C.A."/>
            <person name="Ciobanu D."/>
            <person name="Clum A."/>
            <person name="Salamov A."/>
            <person name="Andreopoulos B."/>
            <person name="Cheng J.F."/>
            <person name="Woyke T."/>
            <person name="Pelin A."/>
            <person name="Henrissat B."/>
            <person name="Reynolds N.K."/>
            <person name="Benny G.L."/>
            <person name="Smith M.E."/>
            <person name="James T.Y."/>
            <person name="Grigoriev I.V."/>
        </authorList>
    </citation>
    <scope>NUCLEOTIDE SEQUENCE [LARGE SCALE GENOMIC DNA]</scope>
</reference>
<keyword evidence="3" id="KW-1185">Reference proteome</keyword>
<evidence type="ECO:0000313" key="2">
    <source>
        <dbReference type="EMBL" id="RKP13987.1"/>
    </source>
</evidence>
<name>A0A4P9Y4W3_9FUNG</name>
<evidence type="ECO:0000256" key="1">
    <source>
        <dbReference type="SAM" id="MobiDB-lite"/>
    </source>
</evidence>
<dbReference type="EMBL" id="KZ987908">
    <property type="protein sequence ID" value="RKP13987.1"/>
    <property type="molecule type" value="Genomic_DNA"/>
</dbReference>
<dbReference type="GO" id="GO:0010468">
    <property type="term" value="P:regulation of gene expression"/>
    <property type="evidence" value="ECO:0007669"/>
    <property type="project" value="InterPro"/>
</dbReference>